<evidence type="ECO:0000313" key="2">
    <source>
        <dbReference type="EMBL" id="UTT62003.1"/>
    </source>
</evidence>
<sequence length="122" mass="11536">MAATPHWITISAATALGVGMLATSAIGVANAMPLVDTSTSAEVPPISTAPLDGKGTIGGGDVTFPVPTSSPAPASTGGPASSPTVERAPAPAPQPVAPRPAATSDTSAASPASPASPASIDN</sequence>
<proteinExistence type="predicted"/>
<gene>
    <name evidence="2" type="ORF">NNL39_10030</name>
</gene>
<reference evidence="2" key="1">
    <citation type="submission" date="2022-07" db="EMBL/GenBank/DDBJ databases">
        <title>Taxonomic analysis of Microcella humidisoli nov. sp., isolated from riverside soil.</title>
        <authorList>
            <person name="Molina K.M."/>
            <person name="Kim S.B."/>
        </authorList>
    </citation>
    <scope>NUCLEOTIDE SEQUENCE</scope>
    <source>
        <strain evidence="2">MMS21-STM10</strain>
    </source>
</reference>
<protein>
    <submittedName>
        <fullName evidence="2">Uncharacterized protein</fullName>
    </submittedName>
</protein>
<feature type="region of interest" description="Disordered" evidence="1">
    <location>
        <begin position="39"/>
        <end position="122"/>
    </location>
</feature>
<evidence type="ECO:0000313" key="3">
    <source>
        <dbReference type="Proteomes" id="UP001060039"/>
    </source>
</evidence>
<dbReference type="RefSeq" id="WP_255159144.1">
    <property type="nucleotide sequence ID" value="NZ_CP101497.1"/>
</dbReference>
<feature type="compositionally biased region" description="Low complexity" evidence="1">
    <location>
        <begin position="67"/>
        <end position="84"/>
    </location>
</feature>
<accession>A0ABY5FUP1</accession>
<evidence type="ECO:0000256" key="1">
    <source>
        <dbReference type="SAM" id="MobiDB-lite"/>
    </source>
</evidence>
<name>A0ABY5FUP1_9MICO</name>
<dbReference type="EMBL" id="CP101497">
    <property type="protein sequence ID" value="UTT62003.1"/>
    <property type="molecule type" value="Genomic_DNA"/>
</dbReference>
<dbReference type="Proteomes" id="UP001060039">
    <property type="component" value="Chromosome"/>
</dbReference>
<feature type="compositionally biased region" description="Low complexity" evidence="1">
    <location>
        <begin position="99"/>
        <end position="122"/>
    </location>
</feature>
<organism evidence="2 3">
    <name type="scientific">Microcella humidisoli</name>
    <dbReference type="NCBI Taxonomy" id="2963406"/>
    <lineage>
        <taxon>Bacteria</taxon>
        <taxon>Bacillati</taxon>
        <taxon>Actinomycetota</taxon>
        <taxon>Actinomycetes</taxon>
        <taxon>Micrococcales</taxon>
        <taxon>Microbacteriaceae</taxon>
        <taxon>Microcella</taxon>
    </lineage>
</organism>
<keyword evidence="3" id="KW-1185">Reference proteome</keyword>